<dbReference type="GO" id="GO:0005886">
    <property type="term" value="C:plasma membrane"/>
    <property type="evidence" value="ECO:0007669"/>
    <property type="project" value="UniProtKB-SubCell"/>
</dbReference>
<evidence type="ECO:0000259" key="12">
    <source>
        <dbReference type="PROSITE" id="PS50885"/>
    </source>
</evidence>
<comment type="subcellular location">
    <subcellularLocation>
        <location evidence="1">Cell membrane</location>
        <topology evidence="1">Multi-pass membrane protein</topology>
    </subcellularLocation>
</comment>
<dbReference type="InterPro" id="IPR029151">
    <property type="entry name" value="Sensor-like_sf"/>
</dbReference>
<dbReference type="SMART" id="SM00283">
    <property type="entry name" value="MA"/>
    <property type="match status" value="1"/>
</dbReference>
<sequence>MRSKLIAFNALLMALFGLVLVLIVFIQMRGEILSGLNYEFDSALKGQGSVVKTWLDDKKQQISAQASAAGEADALRFLKVGARAGFNVNYAGFADGRSVFSDDWVAPADYKVKERDWYKQAIAAGKAVVTEPYVDEASKKLTITVAAPIRQGDRILGVAGGDVFVDSLVKSVLSLQVRGNGYAFITDGKGTILAHPQAGLTLKPISQLAPELTAARLTELANSDGLQRVALDGQDMLLSVQRIPDSDWLIGLATHRDAILAPLNTLLLSVAGLSVLVFALLIPLASVLLGRMLGGLVALKNAMQDIAHGEGDLTRRLQLKGRDEIAATAEAFNQFVSQLASLFRGLRDDAGGVVQGVGQVSSQVLDVAERARSISDMSSSNAATLEQITVSIAHIADNAREADQLATATGQGLESGAQGMHQLAEGMESTVQSVRSLETMLAALEQRSLQISGITDVIRDIADQTNLLALNAAIEAARAGEQGRGFAVVADEVRKLAERTAQATVQIAGMVTAIRSETGKAVGDVQQTVTVVHDGVVLTQQAVATIQSIRHSMLEVVGKMSEISHSTQEQHNASTLIAQSSEQINSRVLENDAMLQQASNTLQGLAGKAGQMNGEFAKFRL</sequence>
<dbReference type="PANTHER" id="PTHR32089">
    <property type="entry name" value="METHYL-ACCEPTING CHEMOTAXIS PROTEIN MCPB"/>
    <property type="match status" value="1"/>
</dbReference>
<keyword evidence="6 10" id="KW-0472">Membrane</keyword>
<dbReference type="Gene3D" id="1.10.287.950">
    <property type="entry name" value="Methyl-accepting chemotaxis protein"/>
    <property type="match status" value="1"/>
</dbReference>
<feature type="domain" description="HAMP" evidence="12">
    <location>
        <begin position="290"/>
        <end position="344"/>
    </location>
</feature>
<dbReference type="GO" id="GO:0007165">
    <property type="term" value="P:signal transduction"/>
    <property type="evidence" value="ECO:0007669"/>
    <property type="project" value="UniProtKB-KW"/>
</dbReference>
<protein>
    <submittedName>
        <fullName evidence="13">Probable methyl-accepting chemotaxis protein</fullName>
    </submittedName>
</protein>
<evidence type="ECO:0000256" key="7">
    <source>
        <dbReference type="ARBA" id="ARBA00023224"/>
    </source>
</evidence>
<dbReference type="AlphaFoldDB" id="A0A3G9GLM2"/>
<dbReference type="Pfam" id="PF02743">
    <property type="entry name" value="dCache_1"/>
    <property type="match status" value="1"/>
</dbReference>
<organism evidence="13 14">
    <name type="scientific">Aquitalea magnusonii</name>
    <dbReference type="NCBI Taxonomy" id="332411"/>
    <lineage>
        <taxon>Bacteria</taxon>
        <taxon>Pseudomonadati</taxon>
        <taxon>Pseudomonadota</taxon>
        <taxon>Betaproteobacteria</taxon>
        <taxon>Neisseriales</taxon>
        <taxon>Chromobacteriaceae</taxon>
        <taxon>Aquitalea</taxon>
    </lineage>
</organism>
<gene>
    <name evidence="13" type="ORF">DLM_3443</name>
</gene>
<dbReference type="PANTHER" id="PTHR32089:SF117">
    <property type="entry name" value="METHYL ACCEPTING SENSORY TRANSDUCER WITH CACHE_1 SMALL MOLECULE BINDING DOMAIN"/>
    <property type="match status" value="1"/>
</dbReference>
<dbReference type="Pfam" id="PF00015">
    <property type="entry name" value="MCPsignal"/>
    <property type="match status" value="1"/>
</dbReference>
<dbReference type="KEGG" id="amah:DLM_3443"/>
<keyword evidence="14" id="KW-1185">Reference proteome</keyword>
<feature type="transmembrane region" description="Helical" evidence="10">
    <location>
        <begin position="6"/>
        <end position="26"/>
    </location>
</feature>
<dbReference type="InterPro" id="IPR003660">
    <property type="entry name" value="HAMP_dom"/>
</dbReference>
<dbReference type="GO" id="GO:0006935">
    <property type="term" value="P:chemotaxis"/>
    <property type="evidence" value="ECO:0007669"/>
    <property type="project" value="UniProtKB-KW"/>
</dbReference>
<evidence type="ECO:0000259" key="11">
    <source>
        <dbReference type="PROSITE" id="PS50111"/>
    </source>
</evidence>
<evidence type="ECO:0000256" key="5">
    <source>
        <dbReference type="ARBA" id="ARBA00022989"/>
    </source>
</evidence>
<evidence type="ECO:0000256" key="4">
    <source>
        <dbReference type="ARBA" id="ARBA00022692"/>
    </source>
</evidence>
<dbReference type="CDD" id="cd11386">
    <property type="entry name" value="MCP_signal"/>
    <property type="match status" value="1"/>
</dbReference>
<dbReference type="SUPFAM" id="SSF103190">
    <property type="entry name" value="Sensory domain-like"/>
    <property type="match status" value="1"/>
</dbReference>
<feature type="transmembrane region" description="Helical" evidence="10">
    <location>
        <begin position="266"/>
        <end position="289"/>
    </location>
</feature>
<keyword evidence="2" id="KW-1003">Cell membrane</keyword>
<keyword evidence="7 9" id="KW-0807">Transducer</keyword>
<evidence type="ECO:0000256" key="8">
    <source>
        <dbReference type="ARBA" id="ARBA00029447"/>
    </source>
</evidence>
<dbReference type="Proteomes" id="UP000198290">
    <property type="component" value="Chromosome"/>
</dbReference>
<proteinExistence type="inferred from homology"/>
<dbReference type="SMART" id="SM00304">
    <property type="entry name" value="HAMP"/>
    <property type="match status" value="2"/>
</dbReference>
<dbReference type="FunFam" id="1.10.287.950:FF:000001">
    <property type="entry name" value="Methyl-accepting chemotaxis sensory transducer"/>
    <property type="match status" value="1"/>
</dbReference>
<evidence type="ECO:0000256" key="3">
    <source>
        <dbReference type="ARBA" id="ARBA00022500"/>
    </source>
</evidence>
<dbReference type="SUPFAM" id="SSF58104">
    <property type="entry name" value="Methyl-accepting chemotaxis protein (MCP) signaling domain"/>
    <property type="match status" value="1"/>
</dbReference>
<dbReference type="CDD" id="cd12913">
    <property type="entry name" value="PDC1_MCP_like"/>
    <property type="match status" value="1"/>
</dbReference>
<keyword evidence="5 10" id="KW-1133">Transmembrane helix</keyword>
<evidence type="ECO:0000256" key="2">
    <source>
        <dbReference type="ARBA" id="ARBA00022475"/>
    </source>
</evidence>
<reference evidence="14" key="3">
    <citation type="journal article" date="2017" name="Plant Physiol. Biochem.">
        <title>Differential oxidative and antioxidative response of duckweed Lemna minor toward plant growth promoting/inhibiting bacteria.</title>
        <authorList>
            <person name="Ishizawa H."/>
            <person name="Kuroda M."/>
            <person name="Morikawa M."/>
            <person name="Ike M."/>
        </authorList>
    </citation>
    <scope>NUCLEOTIDE SEQUENCE [LARGE SCALE GENOMIC DNA]</scope>
    <source>
        <strain evidence="14">H3</strain>
    </source>
</reference>
<keyword evidence="3" id="KW-0145">Chemotaxis</keyword>
<evidence type="ECO:0000313" key="14">
    <source>
        <dbReference type="Proteomes" id="UP000198290"/>
    </source>
</evidence>
<dbReference type="Pfam" id="PF00672">
    <property type="entry name" value="HAMP"/>
    <property type="match status" value="1"/>
</dbReference>
<reference evidence="13 14" key="2">
    <citation type="journal article" date="2017" name="Genome Announc.">
        <title>Draft genome sequence of Aquitalea magnusonii strain H3, a plant growth-promoting bacterium of duckweed Lemna minor.</title>
        <authorList>
            <person name="Ishizawa H."/>
            <person name="Kuroda M."/>
            <person name="Ike M."/>
        </authorList>
    </citation>
    <scope>NUCLEOTIDE SEQUENCE [LARGE SCALE GENOMIC DNA]</scope>
    <source>
        <strain evidence="13 14">H3</strain>
    </source>
</reference>
<dbReference type="InterPro" id="IPR033479">
    <property type="entry name" value="dCache_1"/>
</dbReference>
<evidence type="ECO:0000313" key="13">
    <source>
        <dbReference type="EMBL" id="BBF87031.1"/>
    </source>
</evidence>
<evidence type="ECO:0000256" key="9">
    <source>
        <dbReference type="PROSITE-ProRule" id="PRU00284"/>
    </source>
</evidence>
<dbReference type="CDD" id="cd12912">
    <property type="entry name" value="PDC2_MCP_like"/>
    <property type="match status" value="1"/>
</dbReference>
<dbReference type="InterPro" id="IPR004089">
    <property type="entry name" value="MCPsignal_dom"/>
</dbReference>
<dbReference type="Gene3D" id="3.30.450.20">
    <property type="entry name" value="PAS domain"/>
    <property type="match status" value="2"/>
</dbReference>
<comment type="similarity">
    <text evidence="8">Belongs to the methyl-accepting chemotaxis (MCP) protein family.</text>
</comment>
<feature type="domain" description="Methyl-accepting transducer" evidence="11">
    <location>
        <begin position="349"/>
        <end position="585"/>
    </location>
</feature>
<evidence type="ECO:0000256" key="1">
    <source>
        <dbReference type="ARBA" id="ARBA00004651"/>
    </source>
</evidence>
<reference evidence="14" key="1">
    <citation type="journal article" date="2017" name="Biotechnol. Biofuels">
        <title>Evaluation of environmental bacterial communities as a factor affecting the growth of duckweed Lemna minor.</title>
        <authorList>
            <person name="Ishizawa H."/>
            <person name="Kuroda M."/>
            <person name="Morikawa M."/>
            <person name="Ike M."/>
        </authorList>
    </citation>
    <scope>NUCLEOTIDE SEQUENCE [LARGE SCALE GENOMIC DNA]</scope>
    <source>
        <strain evidence="14">H3</strain>
    </source>
</reference>
<name>A0A3G9GLM2_9NEIS</name>
<evidence type="ECO:0000256" key="10">
    <source>
        <dbReference type="SAM" id="Phobius"/>
    </source>
</evidence>
<keyword evidence="4 10" id="KW-0812">Transmembrane</keyword>
<dbReference type="CDD" id="cd06225">
    <property type="entry name" value="HAMP"/>
    <property type="match status" value="1"/>
</dbReference>
<dbReference type="EMBL" id="AP018823">
    <property type="protein sequence ID" value="BBF87031.1"/>
    <property type="molecule type" value="Genomic_DNA"/>
</dbReference>
<evidence type="ECO:0000256" key="6">
    <source>
        <dbReference type="ARBA" id="ARBA00023136"/>
    </source>
</evidence>
<dbReference type="PROSITE" id="PS50885">
    <property type="entry name" value="HAMP"/>
    <property type="match status" value="1"/>
</dbReference>
<accession>A0A3G9GLM2</accession>
<dbReference type="PROSITE" id="PS50111">
    <property type="entry name" value="CHEMOTAXIS_TRANSDUC_2"/>
    <property type="match status" value="1"/>
</dbReference>